<dbReference type="Pfam" id="PF03807">
    <property type="entry name" value="F420_oxidored"/>
    <property type="match status" value="1"/>
</dbReference>
<dbReference type="PIRSF" id="PIRSF000193">
    <property type="entry name" value="Pyrrol-5-carb_rd"/>
    <property type="match status" value="1"/>
</dbReference>
<dbReference type="RefSeq" id="WP_166935713.1">
    <property type="nucleotide sequence ID" value="NZ_BAAADD010000006.1"/>
</dbReference>
<dbReference type="InterPro" id="IPR028939">
    <property type="entry name" value="P5C_Rdtase_cat_N"/>
</dbReference>
<accession>A0ABP3PSX6</accession>
<feature type="domain" description="Pyrroline-5-carboxylate reductase catalytic N-terminal" evidence="6">
    <location>
        <begin position="5"/>
        <end position="94"/>
    </location>
</feature>
<comment type="caution">
    <text evidence="8">The sequence shown here is derived from an EMBL/GenBank/DDBJ whole genome shotgun (WGS) entry which is preliminary data.</text>
</comment>
<keyword evidence="4" id="KW-0641">Proline biosynthesis</keyword>
<gene>
    <name evidence="4 8" type="primary">proC</name>
    <name evidence="8" type="ORF">GCM10008942_24440</name>
</gene>
<dbReference type="PANTHER" id="PTHR11645:SF0">
    <property type="entry name" value="PYRROLINE-5-CARBOXYLATE REDUCTASE 3"/>
    <property type="match status" value="1"/>
</dbReference>
<keyword evidence="2 4" id="KW-0521">NADP</keyword>
<dbReference type="SUPFAM" id="SSF48179">
    <property type="entry name" value="6-phosphogluconate dehydrogenase C-terminal domain-like"/>
    <property type="match status" value="1"/>
</dbReference>
<dbReference type="InterPro" id="IPR029036">
    <property type="entry name" value="P5CR_dimer"/>
</dbReference>
<keyword evidence="3 4" id="KW-0560">Oxidoreductase</keyword>
<dbReference type="NCBIfam" id="TIGR00112">
    <property type="entry name" value="proC"/>
    <property type="match status" value="1"/>
</dbReference>
<evidence type="ECO:0000256" key="2">
    <source>
        <dbReference type="ARBA" id="ARBA00022857"/>
    </source>
</evidence>
<dbReference type="Gene3D" id="3.40.50.720">
    <property type="entry name" value="NAD(P)-binding Rossmann-like Domain"/>
    <property type="match status" value="1"/>
</dbReference>
<keyword evidence="9" id="KW-1185">Reference proteome</keyword>
<organism evidence="8 9">
    <name type="scientific">Rhizomicrobium electricum</name>
    <dbReference type="NCBI Taxonomy" id="480070"/>
    <lineage>
        <taxon>Bacteria</taxon>
        <taxon>Pseudomonadati</taxon>
        <taxon>Pseudomonadota</taxon>
        <taxon>Alphaproteobacteria</taxon>
        <taxon>Micropepsales</taxon>
        <taxon>Micropepsaceae</taxon>
        <taxon>Rhizomicrobium</taxon>
    </lineage>
</organism>
<dbReference type="SUPFAM" id="SSF51735">
    <property type="entry name" value="NAD(P)-binding Rossmann-fold domains"/>
    <property type="match status" value="1"/>
</dbReference>
<evidence type="ECO:0000259" key="6">
    <source>
        <dbReference type="Pfam" id="PF03807"/>
    </source>
</evidence>
<comment type="catalytic activity">
    <reaction evidence="4">
        <text>L-proline + NADP(+) = (S)-1-pyrroline-5-carboxylate + NADPH + 2 H(+)</text>
        <dbReference type="Rhea" id="RHEA:14109"/>
        <dbReference type="ChEBI" id="CHEBI:15378"/>
        <dbReference type="ChEBI" id="CHEBI:17388"/>
        <dbReference type="ChEBI" id="CHEBI:57783"/>
        <dbReference type="ChEBI" id="CHEBI:58349"/>
        <dbReference type="ChEBI" id="CHEBI:60039"/>
        <dbReference type="EC" id="1.5.1.2"/>
    </reaction>
</comment>
<dbReference type="InterPro" id="IPR008927">
    <property type="entry name" value="6-PGluconate_DH-like_C_sf"/>
</dbReference>
<dbReference type="PANTHER" id="PTHR11645">
    <property type="entry name" value="PYRROLINE-5-CARBOXYLATE REDUCTASE"/>
    <property type="match status" value="1"/>
</dbReference>
<dbReference type="EC" id="1.5.1.2" evidence="4 5"/>
<evidence type="ECO:0000259" key="7">
    <source>
        <dbReference type="Pfam" id="PF14748"/>
    </source>
</evidence>
<dbReference type="Pfam" id="PF14748">
    <property type="entry name" value="P5CR_dimer"/>
    <property type="match status" value="1"/>
</dbReference>
<keyword evidence="4" id="KW-0963">Cytoplasm</keyword>
<dbReference type="HAMAP" id="MF_01925">
    <property type="entry name" value="P5C_reductase"/>
    <property type="match status" value="1"/>
</dbReference>
<comment type="function">
    <text evidence="4">Catalyzes the reduction of 1-pyrroline-5-carboxylate (PCA) to L-proline.</text>
</comment>
<sequence>MGTPILIVGAGKMGTALIRGWTRVGLGPITAVEPNPSDALKETCVKIVPALDAVPVGKWRAAVVALKPHIVRTEAAKLETIASTGTLMISIAAGTDTALLHRAWGENASIVRVMPNTPGAIGKGVSGLYAVPGVSAADREFAQTLIASIGQTVWLDEETMIDAVTAVSGSGPAYIFAVVEALAKAGEAAGLPPAVAARLARATVTGAGALLEADTRDVAALIRDVATPGGTTEAALKHLQAANGLPDVIARAVAAAKARAEELARG</sequence>
<dbReference type="InterPro" id="IPR036291">
    <property type="entry name" value="NAD(P)-bd_dom_sf"/>
</dbReference>
<evidence type="ECO:0000256" key="3">
    <source>
        <dbReference type="ARBA" id="ARBA00023002"/>
    </source>
</evidence>
<evidence type="ECO:0000256" key="1">
    <source>
        <dbReference type="ARBA" id="ARBA00005525"/>
    </source>
</evidence>
<proteinExistence type="inferred from homology"/>
<keyword evidence="4" id="KW-0028">Amino-acid biosynthesis</keyword>
<dbReference type="Proteomes" id="UP001499951">
    <property type="component" value="Unassembled WGS sequence"/>
</dbReference>
<evidence type="ECO:0000313" key="8">
    <source>
        <dbReference type="EMBL" id="GAA0574780.1"/>
    </source>
</evidence>
<name>A0ABP3PSX6_9PROT</name>
<dbReference type="Gene3D" id="1.10.3730.10">
    <property type="entry name" value="ProC C-terminal domain-like"/>
    <property type="match status" value="1"/>
</dbReference>
<comment type="subcellular location">
    <subcellularLocation>
        <location evidence="4">Cytoplasm</location>
    </subcellularLocation>
</comment>
<evidence type="ECO:0000256" key="5">
    <source>
        <dbReference type="NCBIfam" id="TIGR00112"/>
    </source>
</evidence>
<dbReference type="InterPro" id="IPR000304">
    <property type="entry name" value="Pyrroline-COOH_reductase"/>
</dbReference>
<dbReference type="EMBL" id="BAAADD010000006">
    <property type="protein sequence ID" value="GAA0574780.1"/>
    <property type="molecule type" value="Genomic_DNA"/>
</dbReference>
<evidence type="ECO:0000313" key="9">
    <source>
        <dbReference type="Proteomes" id="UP001499951"/>
    </source>
</evidence>
<reference evidence="9" key="1">
    <citation type="journal article" date="2019" name="Int. J. Syst. Evol. Microbiol.">
        <title>The Global Catalogue of Microorganisms (GCM) 10K type strain sequencing project: providing services to taxonomists for standard genome sequencing and annotation.</title>
        <authorList>
            <consortium name="The Broad Institute Genomics Platform"/>
            <consortium name="The Broad Institute Genome Sequencing Center for Infectious Disease"/>
            <person name="Wu L."/>
            <person name="Ma J."/>
        </authorList>
    </citation>
    <scope>NUCLEOTIDE SEQUENCE [LARGE SCALE GENOMIC DNA]</scope>
    <source>
        <strain evidence="9">JCM 15089</strain>
    </source>
</reference>
<protein>
    <recommendedName>
        <fullName evidence="4 5">Pyrroline-5-carboxylate reductase</fullName>
        <shortName evidence="4">P5C reductase</shortName>
        <shortName evidence="4">P5CR</shortName>
        <ecNumber evidence="4 5">1.5.1.2</ecNumber>
    </recommendedName>
    <alternativeName>
        <fullName evidence="4">PCA reductase</fullName>
    </alternativeName>
</protein>
<evidence type="ECO:0000256" key="4">
    <source>
        <dbReference type="HAMAP-Rule" id="MF_01925"/>
    </source>
</evidence>
<comment type="pathway">
    <text evidence="4">Amino-acid biosynthesis; L-proline biosynthesis; L-proline from L-glutamate 5-semialdehyde: step 1/1.</text>
</comment>
<feature type="domain" description="Pyrroline-5-carboxylate reductase dimerisation" evidence="7">
    <location>
        <begin position="158"/>
        <end position="263"/>
    </location>
</feature>
<comment type="catalytic activity">
    <reaction evidence="4">
        <text>L-proline + NAD(+) = (S)-1-pyrroline-5-carboxylate + NADH + 2 H(+)</text>
        <dbReference type="Rhea" id="RHEA:14105"/>
        <dbReference type="ChEBI" id="CHEBI:15378"/>
        <dbReference type="ChEBI" id="CHEBI:17388"/>
        <dbReference type="ChEBI" id="CHEBI:57540"/>
        <dbReference type="ChEBI" id="CHEBI:57945"/>
        <dbReference type="ChEBI" id="CHEBI:60039"/>
        <dbReference type="EC" id="1.5.1.2"/>
    </reaction>
</comment>
<comment type="similarity">
    <text evidence="1 4">Belongs to the pyrroline-5-carboxylate reductase family.</text>
</comment>